<dbReference type="AlphaFoldDB" id="A0ABD2W471"/>
<evidence type="ECO:0000256" key="3">
    <source>
        <dbReference type="SAM" id="MobiDB-lite"/>
    </source>
</evidence>
<evidence type="ECO:0000313" key="5">
    <source>
        <dbReference type="EMBL" id="KAL3387875.1"/>
    </source>
</evidence>
<keyword evidence="2" id="KW-0511">Multifunctional enzyme</keyword>
<proteinExistence type="predicted"/>
<dbReference type="InterPro" id="IPR043128">
    <property type="entry name" value="Rev_trsase/Diguanyl_cyclase"/>
</dbReference>
<organism evidence="5 6">
    <name type="scientific">Trichogramma kaykai</name>
    <dbReference type="NCBI Taxonomy" id="54128"/>
    <lineage>
        <taxon>Eukaryota</taxon>
        <taxon>Metazoa</taxon>
        <taxon>Ecdysozoa</taxon>
        <taxon>Arthropoda</taxon>
        <taxon>Hexapoda</taxon>
        <taxon>Insecta</taxon>
        <taxon>Pterygota</taxon>
        <taxon>Neoptera</taxon>
        <taxon>Endopterygota</taxon>
        <taxon>Hymenoptera</taxon>
        <taxon>Apocrita</taxon>
        <taxon>Proctotrupomorpha</taxon>
        <taxon>Chalcidoidea</taxon>
        <taxon>Trichogrammatidae</taxon>
        <taxon>Trichogramma</taxon>
    </lineage>
</organism>
<evidence type="ECO:0000256" key="1">
    <source>
        <dbReference type="ARBA" id="ARBA00012493"/>
    </source>
</evidence>
<dbReference type="InterPro" id="IPR041577">
    <property type="entry name" value="RT_RNaseH_2"/>
</dbReference>
<sequence length="1146" mass="129783">MVLRYPVGQKPRKKLPALFQLYAANLSPINADDNRTLKINLGHGKNFEWSFILADVPYAIMSADFMVKFALLIDLKSRCLQHSDNSILCRGVLGQGDILGIAHLDAKLPVTRILEEFPSLFKEKKCTQTADHGICHYIDTRLEKFALQLNLTKCVFAKNELNFLRYSISSAGYKPLPSKVQALVDFPKPVTLCQLLRFLGMLNFYHTSIPHLAEISVPLYEQIKKVKKKDKTPVVWDDRRKSAYVKVKKALVDTSLLAFPDRDGKIRVVTDASDLAMGGALEQFDPVVKCWKPLAFYSKKFDSAQQKYSTFDRELTAVVSTIKSFQYYLEGRKFEVCTDHRPFLYMMKQSHEKALARRQRQLEYLFQFDIEFVYLPGKDNSVADALSHIDSLVSPSTFDLSFDKVDNNLGCQSDIAEVQTFSSPTLFKCEELSDLEAQDEVLKGILANSEHELKLVKLRLGNTDRYLYCNVQGNIIRPAAPKNKASLVQPFTEPHRVIKRQKDLKYFLIDYNGKKITVSAESVKPAFMVQEDVPPDDPPVPVFVERLEVDQTSSGGEVPSPSSVLTPTRQDGEKVPVVLPPPPKVAPTMNRPTRRVKFVSNILRPKKRLNASDFDIFFFVHNWQTMDKFDALQSEVMSRYTITKDPCAKNDLFKVDISLANFRGEYEDRLQEINRISTTRALCLGENMTEKQTLDVPVLFTDNWPVLRLFVYGIYVYFNREVLTELLNFVPGLKFAISNISHSNSKTTCRIDFYKLKAFLSEDSRATTIVLDKIGIVKSLGPDYSHIFDGLFSGKNVVKSFTFSAPSMQEIVDVNVLDRKFCVNQFLTELNFENNQLCAAFLPKIVELVPNLESLNVVGVRPLVDVSFAALLELKQLKLSYYAGFTTAVASIVSNKFEYLVGINSLGKRHTKLPIKKGLDPPYLGPYKVDNRPSEAFYNVLIPNKLGREESKTITTLRLKPAFSSYFDHHQALDADDANPGNLISVREETTKTLSDNDCNLLENFDCNNEMLPFDNRENCITDECDRSVHNSALDCNVTCKELVVGESGVSEELVVNESDANDRGDIVNLNAECTKRNNRKKKAASIKTVNKCRKNAERKAKEALPLISSNSNVKCNSILNVEGKSRPNNSKRIKFHLEHTYCTQE</sequence>
<feature type="domain" description="Reverse transcriptase/retrotransposon-derived protein RNase H-like" evidence="4">
    <location>
        <begin position="236"/>
        <end position="336"/>
    </location>
</feature>
<feature type="region of interest" description="Disordered" evidence="3">
    <location>
        <begin position="551"/>
        <end position="590"/>
    </location>
</feature>
<dbReference type="PANTHER" id="PTHR37984">
    <property type="entry name" value="PROTEIN CBG26694"/>
    <property type="match status" value="1"/>
</dbReference>
<protein>
    <recommendedName>
        <fullName evidence="1">RNA-directed DNA polymerase</fullName>
        <ecNumber evidence="1">2.7.7.49</ecNumber>
    </recommendedName>
</protein>
<keyword evidence="6" id="KW-1185">Reference proteome</keyword>
<dbReference type="EC" id="2.7.7.49" evidence="1"/>
<dbReference type="SUPFAM" id="SSF56672">
    <property type="entry name" value="DNA/RNA polymerases"/>
    <property type="match status" value="1"/>
</dbReference>
<comment type="caution">
    <text evidence="5">The sequence shown here is derived from an EMBL/GenBank/DDBJ whole genome shotgun (WGS) entry which is preliminary data.</text>
</comment>
<evidence type="ECO:0000259" key="4">
    <source>
        <dbReference type="Pfam" id="PF17919"/>
    </source>
</evidence>
<dbReference type="Proteomes" id="UP001627154">
    <property type="component" value="Unassembled WGS sequence"/>
</dbReference>
<dbReference type="InterPro" id="IPR050951">
    <property type="entry name" value="Retrovirus_Pol_polyprotein"/>
</dbReference>
<dbReference type="Pfam" id="PF17919">
    <property type="entry name" value="RT_RNaseH_2"/>
    <property type="match status" value="1"/>
</dbReference>
<evidence type="ECO:0000313" key="6">
    <source>
        <dbReference type="Proteomes" id="UP001627154"/>
    </source>
</evidence>
<dbReference type="FunFam" id="3.30.70.270:FF:000020">
    <property type="entry name" value="Transposon Tf2-6 polyprotein-like Protein"/>
    <property type="match status" value="1"/>
</dbReference>
<dbReference type="CDD" id="cd09274">
    <property type="entry name" value="RNase_HI_RT_Ty3"/>
    <property type="match status" value="1"/>
</dbReference>
<dbReference type="PANTHER" id="PTHR37984:SF5">
    <property type="entry name" value="PROTEIN NYNRIN-LIKE"/>
    <property type="match status" value="1"/>
</dbReference>
<dbReference type="EMBL" id="JBJJXI010000136">
    <property type="protein sequence ID" value="KAL3387875.1"/>
    <property type="molecule type" value="Genomic_DNA"/>
</dbReference>
<evidence type="ECO:0000256" key="2">
    <source>
        <dbReference type="ARBA" id="ARBA00023268"/>
    </source>
</evidence>
<dbReference type="InterPro" id="IPR043502">
    <property type="entry name" value="DNA/RNA_pol_sf"/>
</dbReference>
<name>A0ABD2W471_9HYME</name>
<dbReference type="GO" id="GO:0003964">
    <property type="term" value="F:RNA-directed DNA polymerase activity"/>
    <property type="evidence" value="ECO:0007669"/>
    <property type="project" value="UniProtKB-EC"/>
</dbReference>
<dbReference type="Gene3D" id="3.30.70.270">
    <property type="match status" value="1"/>
</dbReference>
<accession>A0ABD2W471</accession>
<reference evidence="5 6" key="1">
    <citation type="journal article" date="2024" name="bioRxiv">
        <title>A reference genome for Trichogramma kaykai: A tiny desert-dwelling parasitoid wasp with competing sex-ratio distorters.</title>
        <authorList>
            <person name="Culotta J."/>
            <person name="Lindsey A.R."/>
        </authorList>
    </citation>
    <scope>NUCLEOTIDE SEQUENCE [LARGE SCALE GENOMIC DNA]</scope>
    <source>
        <strain evidence="5 6">KSX58</strain>
    </source>
</reference>
<gene>
    <name evidence="5" type="ORF">TKK_016963</name>
</gene>
<feature type="compositionally biased region" description="Low complexity" evidence="3">
    <location>
        <begin position="553"/>
        <end position="564"/>
    </location>
</feature>